<dbReference type="InterPro" id="IPR029058">
    <property type="entry name" value="AB_hydrolase_fold"/>
</dbReference>
<evidence type="ECO:0000313" key="2">
    <source>
        <dbReference type="Proteomes" id="UP001231197"/>
    </source>
</evidence>
<dbReference type="InterPro" id="IPR050583">
    <property type="entry name" value="Mycobacterial_A85_antigen"/>
</dbReference>
<organism evidence="1 2">
    <name type="scientific">Winogradskyella bathintestinalis</name>
    <dbReference type="NCBI Taxonomy" id="3035208"/>
    <lineage>
        <taxon>Bacteria</taxon>
        <taxon>Pseudomonadati</taxon>
        <taxon>Bacteroidota</taxon>
        <taxon>Flavobacteriia</taxon>
        <taxon>Flavobacteriales</taxon>
        <taxon>Flavobacteriaceae</taxon>
        <taxon>Winogradskyella</taxon>
    </lineage>
</organism>
<evidence type="ECO:0000313" key="1">
    <source>
        <dbReference type="EMBL" id="MDN3493297.1"/>
    </source>
</evidence>
<dbReference type="Gene3D" id="3.40.50.1820">
    <property type="entry name" value="alpha/beta hydrolase"/>
    <property type="match status" value="1"/>
</dbReference>
<dbReference type="Proteomes" id="UP001231197">
    <property type="component" value="Unassembled WGS sequence"/>
</dbReference>
<dbReference type="InterPro" id="IPR000801">
    <property type="entry name" value="Esterase-like"/>
</dbReference>
<dbReference type="PANTHER" id="PTHR48098">
    <property type="entry name" value="ENTEROCHELIN ESTERASE-RELATED"/>
    <property type="match status" value="1"/>
</dbReference>
<gene>
    <name evidence="1" type="ORF">QMA06_11230</name>
</gene>
<keyword evidence="2" id="KW-1185">Reference proteome</keyword>
<sequence>MTVTEFEPIIEILEEAYEIPHLNATRKISALLPHDYYETEKRYPVLYLQDGQNLFNPEAPFGDWAIDKSMAKLAEEGRGDLIIIAVDHGNEERISEYLPYFHPRFGEGKGNFYIQFMLEKLMPYINSHYRTLPDFENTGIGGSSMGGLISLHAGLKNPGVFGKMMIFSPSLWISNKIFKNTKTFQPLEKSKIYLYSGGKESAEHLPNAYKLGFIIQEKMIKGYDIDFHFSINEQGAHSEMHWREEFPKAVQWLYFNS</sequence>
<dbReference type="SUPFAM" id="SSF53474">
    <property type="entry name" value="alpha/beta-Hydrolases"/>
    <property type="match status" value="1"/>
</dbReference>
<dbReference type="EMBL" id="JASDDK010000003">
    <property type="protein sequence ID" value="MDN3493297.1"/>
    <property type="molecule type" value="Genomic_DNA"/>
</dbReference>
<dbReference type="Pfam" id="PF00756">
    <property type="entry name" value="Esterase"/>
    <property type="match status" value="1"/>
</dbReference>
<keyword evidence="1" id="KW-0378">Hydrolase</keyword>
<name>A0ABT7ZWF4_9FLAO</name>
<protein>
    <submittedName>
        <fullName evidence="1">Alpha/beta hydrolase-fold protein</fullName>
    </submittedName>
</protein>
<reference evidence="1 2" key="1">
    <citation type="journal article" date="2023" name="Int. J. Syst. Evol. Microbiol.">
        <title>Winogradskyella bathintestinalis sp. nov., isolated from the intestine of the deep-sea loosejaw dragonfish, Malacosteus niger.</title>
        <authorList>
            <person name="Uniacke-Lowe S."/>
            <person name="Johnson C.N."/>
            <person name="Stanton C."/>
            <person name="Hill C."/>
            <person name="Ross P."/>
        </authorList>
    </citation>
    <scope>NUCLEOTIDE SEQUENCE [LARGE SCALE GENOMIC DNA]</scope>
    <source>
        <strain evidence="1 2">APC 3343</strain>
    </source>
</reference>
<dbReference type="PANTHER" id="PTHR48098:SF6">
    <property type="entry name" value="FERRI-BACILLIBACTIN ESTERASE BESA"/>
    <property type="match status" value="1"/>
</dbReference>
<accession>A0ABT7ZWF4</accession>
<comment type="caution">
    <text evidence="1">The sequence shown here is derived from an EMBL/GenBank/DDBJ whole genome shotgun (WGS) entry which is preliminary data.</text>
</comment>
<dbReference type="RefSeq" id="WP_290206948.1">
    <property type="nucleotide sequence ID" value="NZ_JASDDK010000003.1"/>
</dbReference>
<proteinExistence type="predicted"/>
<dbReference type="GO" id="GO:0016787">
    <property type="term" value="F:hydrolase activity"/>
    <property type="evidence" value="ECO:0007669"/>
    <property type="project" value="UniProtKB-KW"/>
</dbReference>